<evidence type="ECO:0000256" key="9">
    <source>
        <dbReference type="ARBA" id="ARBA00023136"/>
    </source>
</evidence>
<dbReference type="InterPro" id="IPR001611">
    <property type="entry name" value="Leu-rich_rpt"/>
</dbReference>
<evidence type="ECO:0000256" key="7">
    <source>
        <dbReference type="ARBA" id="ARBA00022737"/>
    </source>
</evidence>
<comment type="subcellular location">
    <subcellularLocation>
        <location evidence="1">Cell membrane</location>
    </subcellularLocation>
</comment>
<comment type="similarity">
    <text evidence="2">Belongs to the RLP family.</text>
</comment>
<keyword evidence="6" id="KW-0732">Signal</keyword>
<dbReference type="RefSeq" id="XP_021819904.1">
    <property type="nucleotide sequence ID" value="XM_021964212.1"/>
</dbReference>
<evidence type="ECO:0000256" key="10">
    <source>
        <dbReference type="ARBA" id="ARBA00023170"/>
    </source>
</evidence>
<dbReference type="GeneID" id="110761671"/>
<evidence type="ECO:0000256" key="2">
    <source>
        <dbReference type="ARBA" id="ARBA00009592"/>
    </source>
</evidence>
<dbReference type="FunFam" id="3.80.10.10:FF:000041">
    <property type="entry name" value="LRR receptor-like serine/threonine-protein kinase ERECTA"/>
    <property type="match status" value="1"/>
</dbReference>
<evidence type="ECO:0000256" key="5">
    <source>
        <dbReference type="ARBA" id="ARBA00022692"/>
    </source>
</evidence>
<evidence type="ECO:0000313" key="16">
    <source>
        <dbReference type="RefSeq" id="XP_021819905.1"/>
    </source>
</evidence>
<dbReference type="RefSeq" id="XP_021819905.1">
    <property type="nucleotide sequence ID" value="XM_021964213.1"/>
</dbReference>
<dbReference type="GO" id="GO:0005886">
    <property type="term" value="C:plasma membrane"/>
    <property type="evidence" value="ECO:0007669"/>
    <property type="project" value="UniProtKB-SubCell"/>
</dbReference>
<evidence type="ECO:0000256" key="4">
    <source>
        <dbReference type="ARBA" id="ARBA00022614"/>
    </source>
</evidence>
<evidence type="ECO:0000256" key="3">
    <source>
        <dbReference type="ARBA" id="ARBA00022475"/>
    </source>
</evidence>
<dbReference type="Pfam" id="PF00560">
    <property type="entry name" value="LRR_1"/>
    <property type="match status" value="8"/>
</dbReference>
<keyword evidence="9 13" id="KW-0472">Membrane</keyword>
<evidence type="ECO:0000256" key="13">
    <source>
        <dbReference type="SAM" id="Phobius"/>
    </source>
</evidence>
<dbReference type="SMART" id="SM00369">
    <property type="entry name" value="LRR_TYP"/>
    <property type="match status" value="8"/>
</dbReference>
<keyword evidence="3" id="KW-1003">Cell membrane</keyword>
<evidence type="ECO:0000256" key="8">
    <source>
        <dbReference type="ARBA" id="ARBA00022989"/>
    </source>
</evidence>
<keyword evidence="4" id="KW-0433">Leucine-rich repeat</keyword>
<dbReference type="InterPro" id="IPR003591">
    <property type="entry name" value="Leu-rich_rpt_typical-subtyp"/>
</dbReference>
<evidence type="ECO:0000256" key="6">
    <source>
        <dbReference type="ARBA" id="ARBA00022729"/>
    </source>
</evidence>
<accession>A0A6P5SST3</accession>
<protein>
    <submittedName>
        <fullName evidence="15">Receptor-like protein 2 isoform X1</fullName>
    </submittedName>
    <submittedName>
        <fullName evidence="16">Receptor-like protein 2 isoform X2</fullName>
    </submittedName>
</protein>
<gene>
    <name evidence="15 16" type="primary">LOC110761671</name>
</gene>
<proteinExistence type="inferred from homology"/>
<dbReference type="PANTHER" id="PTHR46662">
    <property type="entry name" value="DI-GLUCOSE BINDING PROTEIN WITH LEUCINE-RICH REPEAT DOMAIN-CONTAINING PROTEIN"/>
    <property type="match status" value="1"/>
</dbReference>
<dbReference type="InterPro" id="IPR032675">
    <property type="entry name" value="LRR_dom_sf"/>
</dbReference>
<dbReference type="SUPFAM" id="SSF52058">
    <property type="entry name" value="L domain-like"/>
    <property type="match status" value="1"/>
</dbReference>
<evidence type="ECO:0000256" key="12">
    <source>
        <dbReference type="SAM" id="MobiDB-lite"/>
    </source>
</evidence>
<keyword evidence="7" id="KW-0677">Repeat</keyword>
<dbReference type="Gene3D" id="3.80.10.10">
    <property type="entry name" value="Ribonuclease Inhibitor"/>
    <property type="match status" value="4"/>
</dbReference>
<dbReference type="PANTHER" id="PTHR46662:SF109">
    <property type="entry name" value="OS11G0695800 PROTEIN"/>
    <property type="match status" value="1"/>
</dbReference>
<keyword evidence="10" id="KW-0675">Receptor</keyword>
<evidence type="ECO:0000313" key="14">
    <source>
        <dbReference type="Proteomes" id="UP000515124"/>
    </source>
</evidence>
<dbReference type="Pfam" id="PF13855">
    <property type="entry name" value="LRR_8"/>
    <property type="match status" value="1"/>
</dbReference>
<organism evidence="14 16">
    <name type="scientific">Prunus avium</name>
    <name type="common">Cherry</name>
    <name type="synonym">Cerasus avium</name>
    <dbReference type="NCBI Taxonomy" id="42229"/>
    <lineage>
        <taxon>Eukaryota</taxon>
        <taxon>Viridiplantae</taxon>
        <taxon>Streptophyta</taxon>
        <taxon>Embryophyta</taxon>
        <taxon>Tracheophyta</taxon>
        <taxon>Spermatophyta</taxon>
        <taxon>Magnoliopsida</taxon>
        <taxon>eudicotyledons</taxon>
        <taxon>Gunneridae</taxon>
        <taxon>Pentapetalae</taxon>
        <taxon>rosids</taxon>
        <taxon>fabids</taxon>
        <taxon>Rosales</taxon>
        <taxon>Rosaceae</taxon>
        <taxon>Amygdaloideae</taxon>
        <taxon>Amygdaleae</taxon>
        <taxon>Prunus</taxon>
    </lineage>
</organism>
<sequence length="793" mass="86629">MHCVWILSPSLQVNGYLLQYPSISCTWKLKPEGQTDKTSIGMVMIKRKDNKATSSKDEKEVPVTPGQRSRKPLLVLLGQWLLLLPYFSSACNQVDHDSLLSLAFKVSSPLNWSGSTDCCLWDGILCNQDDQRVVRLWLPGRGLTGVIPPSITNLTHLTHLNLSHNFLSGPLPNDLFSSFYHILVLDLSYNHLVSQLPPSVMGTLSMLQIVDLSSNFFNGTIPSSFLVPAVAAGSLTTFNVSNNRFSGPIPISLFCTNDSNFNSLSFLDLSFNEFTGQIPPGLGACSKLQVFRAGFNDLSGSLPDDIYDAANLQQLSVPVNQLSGPISNGIMPLANLKILELFSNQFSGPIPSCIGNLSSLENLLVHSNNLTGPLPPSLMYCTNLSTLILRFNSFNGDLSAFNFSKLQLLTTVDLGFNNFTGKLPRSLYSCKSLKAIRLAGNQLQGQISPEIVALESLAFLSISRNNLTNATGAFRILMGCKNLTTLVLSANFLFEPVPGDDSIIDPDGFQNLKVLGLGGCQLTGQLPTWLAKLRNLQVLDLIFNRITGSIPSWLGSLPNLFYINLSNNLLTGGFPKELCQMPVFTSKKASDQLNISYLELPIFVLLKDGTSQLYKRVSNLPPAIYVGNNSLSGNIPVEIGRLKFIHVLDLSHNNFSGSIPNQISYLANLERLDLSYNHLSGEIPSSLKSLHFLSSFIVAYNDLQGLIPSGGGQFDTYSTSSFEGNPGLCGPPTPKRSCHQSPQSPPQVLEVTQRSKTQRILIALIFGIFFGIGFGIGFSMGDKRIPIIGRRRK</sequence>
<dbReference type="Proteomes" id="UP000515124">
    <property type="component" value="Unplaced"/>
</dbReference>
<keyword evidence="5 13" id="KW-0812">Transmembrane</keyword>
<evidence type="ECO:0000256" key="11">
    <source>
        <dbReference type="ARBA" id="ARBA00023180"/>
    </source>
</evidence>
<evidence type="ECO:0000313" key="15">
    <source>
        <dbReference type="RefSeq" id="XP_021819904.1"/>
    </source>
</evidence>
<dbReference type="AlphaFoldDB" id="A0A6P5SST3"/>
<name>A0A6P5SST3_PRUAV</name>
<keyword evidence="8 13" id="KW-1133">Transmembrane helix</keyword>
<feature type="region of interest" description="Disordered" evidence="12">
    <location>
        <begin position="725"/>
        <end position="746"/>
    </location>
</feature>
<dbReference type="SUPFAM" id="SSF52047">
    <property type="entry name" value="RNI-like"/>
    <property type="match status" value="1"/>
</dbReference>
<reference evidence="15 16" key="1">
    <citation type="submission" date="2025-04" db="UniProtKB">
        <authorList>
            <consortium name="RefSeq"/>
        </authorList>
    </citation>
    <scope>IDENTIFICATION</scope>
</reference>
<dbReference type="FunFam" id="3.80.10.10:FF:000213">
    <property type="entry name" value="Tyrosine-sulfated glycopeptide receptor 1"/>
    <property type="match status" value="1"/>
</dbReference>
<evidence type="ECO:0000256" key="1">
    <source>
        <dbReference type="ARBA" id="ARBA00004236"/>
    </source>
</evidence>
<dbReference type="KEGG" id="pavi:110761671"/>
<feature type="transmembrane region" description="Helical" evidence="13">
    <location>
        <begin position="760"/>
        <end position="781"/>
    </location>
</feature>
<keyword evidence="14" id="KW-1185">Reference proteome</keyword>
<keyword evidence="11" id="KW-0325">Glycoprotein</keyword>
<dbReference type="PROSITE" id="PS51450">
    <property type="entry name" value="LRR"/>
    <property type="match status" value="2"/>
</dbReference>